<feature type="transmembrane region" description="Helical" evidence="1">
    <location>
        <begin position="128"/>
        <end position="150"/>
    </location>
</feature>
<dbReference type="InterPro" id="IPR045339">
    <property type="entry name" value="DUF6534"/>
</dbReference>
<feature type="transmembrane region" description="Helical" evidence="1">
    <location>
        <begin position="170"/>
        <end position="190"/>
    </location>
</feature>
<reference evidence="3" key="1">
    <citation type="submission" date="2022-08" db="EMBL/GenBank/DDBJ databases">
        <authorList>
            <consortium name="DOE Joint Genome Institute"/>
            <person name="Min B."/>
            <person name="Riley R."/>
            <person name="Sierra-Patev S."/>
            <person name="Naranjo-Ortiz M."/>
            <person name="Looney B."/>
            <person name="Konkel Z."/>
            <person name="Slot J.C."/>
            <person name="Sakamoto Y."/>
            <person name="Steenwyk J.L."/>
            <person name="Rokas A."/>
            <person name="Carro J."/>
            <person name="Camarero S."/>
            <person name="Ferreira P."/>
            <person name="Molpeceres G."/>
            <person name="Ruiz-Duenas F.J."/>
            <person name="Serrano A."/>
            <person name="Henrissat B."/>
            <person name="Drula E."/>
            <person name="Hughes K.W."/>
            <person name="Mata J.L."/>
            <person name="Ishikawa N.K."/>
            <person name="Vargas-Isla R."/>
            <person name="Ushijima S."/>
            <person name="Smith C.A."/>
            <person name="Ahrendt S."/>
            <person name="Andreopoulos W."/>
            <person name="He G."/>
            <person name="Labutti K."/>
            <person name="Lipzen A."/>
            <person name="Ng V."/>
            <person name="Sandor L."/>
            <person name="Barry K."/>
            <person name="Martinez A.T."/>
            <person name="Xiao Y."/>
            <person name="Gibbons J.G."/>
            <person name="Terashima K."/>
            <person name="Hibbett D.S."/>
            <person name="Grigoriev I.V."/>
        </authorList>
    </citation>
    <scope>NUCLEOTIDE SEQUENCE</scope>
    <source>
        <strain evidence="3">Sp2 HRB7682 ss15</strain>
    </source>
</reference>
<protein>
    <recommendedName>
        <fullName evidence="2">DUF6534 domain-containing protein</fullName>
    </recommendedName>
</protein>
<name>A0A9W9B1D8_9AGAR</name>
<dbReference type="PANTHER" id="PTHR40465:SF1">
    <property type="entry name" value="DUF6534 DOMAIN-CONTAINING PROTEIN"/>
    <property type="match status" value="1"/>
</dbReference>
<dbReference type="EMBL" id="JANVFS010000001">
    <property type="protein sequence ID" value="KAJ4495957.1"/>
    <property type="molecule type" value="Genomic_DNA"/>
</dbReference>
<feature type="transmembrane region" description="Helical" evidence="1">
    <location>
        <begin position="237"/>
        <end position="257"/>
    </location>
</feature>
<keyword evidence="1" id="KW-0472">Membrane</keyword>
<feature type="transmembrane region" description="Helical" evidence="1">
    <location>
        <begin position="55"/>
        <end position="76"/>
    </location>
</feature>
<dbReference type="Pfam" id="PF20152">
    <property type="entry name" value="DUF6534"/>
    <property type="match status" value="1"/>
</dbReference>
<sequence>MAQSVTTVSPEVTIDNTLGALFVGFAMACCIYGILLSQIYTYIANYPLDRPVYKFIVLLILTLETVDQALIGQIYYHYGISNFSNPLTLIEGAQTWSFILQQTLGSVVGTMVKISFALRVWRFSQRNFWITGLIMVLAIGGLSLSIVFTVKSFMLPDVFSVVRLRVLGTISLGVGVLTDIVTALALCYFLNKLRTGYRQSDSLVSSLIKYAINTGALTSVISVTTVVLYNLMPSNLIFIAVFFILSKLYAISFMATLNTRRVVRGRGTDKQNTTSNRTNMFHLGTRVPSMGPTDMDGWETAYTTTSATKQEIDQHRSIPLNTFAPPNTTFGKYSTEV</sequence>
<evidence type="ECO:0000313" key="4">
    <source>
        <dbReference type="Proteomes" id="UP001150238"/>
    </source>
</evidence>
<evidence type="ECO:0000259" key="2">
    <source>
        <dbReference type="Pfam" id="PF20152"/>
    </source>
</evidence>
<keyword evidence="1" id="KW-1133">Transmembrane helix</keyword>
<dbReference type="AlphaFoldDB" id="A0A9W9B1D8"/>
<feature type="domain" description="DUF6534" evidence="2">
    <location>
        <begin position="176"/>
        <end position="261"/>
    </location>
</feature>
<keyword evidence="1" id="KW-0812">Transmembrane</keyword>
<evidence type="ECO:0000256" key="1">
    <source>
        <dbReference type="SAM" id="Phobius"/>
    </source>
</evidence>
<comment type="caution">
    <text evidence="3">The sequence shown here is derived from an EMBL/GenBank/DDBJ whole genome shotgun (WGS) entry which is preliminary data.</text>
</comment>
<gene>
    <name evidence="3" type="ORF">C8J55DRAFT_445095</name>
</gene>
<feature type="transmembrane region" description="Helical" evidence="1">
    <location>
        <begin position="20"/>
        <end position="43"/>
    </location>
</feature>
<feature type="transmembrane region" description="Helical" evidence="1">
    <location>
        <begin position="96"/>
        <end position="116"/>
    </location>
</feature>
<dbReference type="Proteomes" id="UP001150238">
    <property type="component" value="Unassembled WGS sequence"/>
</dbReference>
<reference evidence="3" key="2">
    <citation type="journal article" date="2023" name="Proc. Natl. Acad. Sci. U.S.A.">
        <title>A global phylogenomic analysis of the shiitake genus Lentinula.</title>
        <authorList>
            <person name="Sierra-Patev S."/>
            <person name="Min B."/>
            <person name="Naranjo-Ortiz M."/>
            <person name="Looney B."/>
            <person name="Konkel Z."/>
            <person name="Slot J.C."/>
            <person name="Sakamoto Y."/>
            <person name="Steenwyk J.L."/>
            <person name="Rokas A."/>
            <person name="Carro J."/>
            <person name="Camarero S."/>
            <person name="Ferreira P."/>
            <person name="Molpeceres G."/>
            <person name="Ruiz-Duenas F.J."/>
            <person name="Serrano A."/>
            <person name="Henrissat B."/>
            <person name="Drula E."/>
            <person name="Hughes K.W."/>
            <person name="Mata J.L."/>
            <person name="Ishikawa N.K."/>
            <person name="Vargas-Isla R."/>
            <person name="Ushijima S."/>
            <person name="Smith C.A."/>
            <person name="Donoghue J."/>
            <person name="Ahrendt S."/>
            <person name="Andreopoulos W."/>
            <person name="He G."/>
            <person name="LaButti K."/>
            <person name="Lipzen A."/>
            <person name="Ng V."/>
            <person name="Riley R."/>
            <person name="Sandor L."/>
            <person name="Barry K."/>
            <person name="Martinez A.T."/>
            <person name="Xiao Y."/>
            <person name="Gibbons J.G."/>
            <person name="Terashima K."/>
            <person name="Grigoriev I.V."/>
            <person name="Hibbett D."/>
        </authorList>
    </citation>
    <scope>NUCLEOTIDE SEQUENCE</scope>
    <source>
        <strain evidence="3">Sp2 HRB7682 ss15</strain>
    </source>
</reference>
<feature type="transmembrane region" description="Helical" evidence="1">
    <location>
        <begin position="210"/>
        <end position="231"/>
    </location>
</feature>
<dbReference type="PANTHER" id="PTHR40465">
    <property type="entry name" value="CHROMOSOME 1, WHOLE GENOME SHOTGUN SEQUENCE"/>
    <property type="match status" value="1"/>
</dbReference>
<accession>A0A9W9B1D8</accession>
<proteinExistence type="predicted"/>
<organism evidence="3 4">
    <name type="scientific">Lentinula lateritia</name>
    <dbReference type="NCBI Taxonomy" id="40482"/>
    <lineage>
        <taxon>Eukaryota</taxon>
        <taxon>Fungi</taxon>
        <taxon>Dikarya</taxon>
        <taxon>Basidiomycota</taxon>
        <taxon>Agaricomycotina</taxon>
        <taxon>Agaricomycetes</taxon>
        <taxon>Agaricomycetidae</taxon>
        <taxon>Agaricales</taxon>
        <taxon>Marasmiineae</taxon>
        <taxon>Omphalotaceae</taxon>
        <taxon>Lentinula</taxon>
    </lineage>
</organism>
<evidence type="ECO:0000313" key="3">
    <source>
        <dbReference type="EMBL" id="KAJ4495957.1"/>
    </source>
</evidence>